<reference evidence="3 4" key="1">
    <citation type="journal article" date="2020" name="Nat. Food">
        <title>A phased Vanilla planifolia genome enables genetic improvement of flavour and production.</title>
        <authorList>
            <person name="Hasing T."/>
            <person name="Tang H."/>
            <person name="Brym M."/>
            <person name="Khazi F."/>
            <person name="Huang T."/>
            <person name="Chambers A.H."/>
        </authorList>
    </citation>
    <scope>NUCLEOTIDE SEQUENCE [LARGE SCALE GENOMIC DNA]</scope>
    <source>
        <tissue evidence="3">Leaf</tissue>
    </source>
</reference>
<feature type="signal peptide" evidence="2">
    <location>
        <begin position="1"/>
        <end position="23"/>
    </location>
</feature>
<feature type="region of interest" description="Disordered" evidence="1">
    <location>
        <begin position="48"/>
        <end position="75"/>
    </location>
</feature>
<dbReference type="Proteomes" id="UP000639772">
    <property type="component" value="Unassembled WGS sequence"/>
</dbReference>
<feature type="compositionally biased region" description="Gly residues" evidence="1">
    <location>
        <begin position="63"/>
        <end position="75"/>
    </location>
</feature>
<feature type="chain" id="PRO_5032389837" evidence="2">
    <location>
        <begin position="24"/>
        <end position="75"/>
    </location>
</feature>
<dbReference type="EMBL" id="JADCNM010000002">
    <property type="protein sequence ID" value="KAG0494579.1"/>
    <property type="molecule type" value="Genomic_DNA"/>
</dbReference>
<proteinExistence type="predicted"/>
<evidence type="ECO:0000256" key="1">
    <source>
        <dbReference type="SAM" id="MobiDB-lite"/>
    </source>
</evidence>
<gene>
    <name evidence="3" type="ORF">HPP92_005573</name>
</gene>
<keyword evidence="2" id="KW-0732">Signal</keyword>
<evidence type="ECO:0000313" key="3">
    <source>
        <dbReference type="EMBL" id="KAG0494579.1"/>
    </source>
</evidence>
<protein>
    <submittedName>
        <fullName evidence="3">Uncharacterized protein</fullName>
    </submittedName>
</protein>
<evidence type="ECO:0000313" key="4">
    <source>
        <dbReference type="Proteomes" id="UP000639772"/>
    </source>
</evidence>
<organism evidence="3 4">
    <name type="scientific">Vanilla planifolia</name>
    <name type="common">Vanilla</name>
    <dbReference type="NCBI Taxonomy" id="51239"/>
    <lineage>
        <taxon>Eukaryota</taxon>
        <taxon>Viridiplantae</taxon>
        <taxon>Streptophyta</taxon>
        <taxon>Embryophyta</taxon>
        <taxon>Tracheophyta</taxon>
        <taxon>Spermatophyta</taxon>
        <taxon>Magnoliopsida</taxon>
        <taxon>Liliopsida</taxon>
        <taxon>Asparagales</taxon>
        <taxon>Orchidaceae</taxon>
        <taxon>Vanilloideae</taxon>
        <taxon>Vanilleae</taxon>
        <taxon>Vanilla</taxon>
    </lineage>
</organism>
<name>A0A835RSD9_VANPL</name>
<evidence type="ECO:0000256" key="2">
    <source>
        <dbReference type="SAM" id="SignalP"/>
    </source>
</evidence>
<sequence>MASARRFVVLFLLVLSIVQLLMAANAARVLKEEYQVITTRAGFVFESKPKGFGPSSDPSGCHHGPGGDGGDCPMN</sequence>
<feature type="compositionally biased region" description="Low complexity" evidence="1">
    <location>
        <begin position="53"/>
        <end position="62"/>
    </location>
</feature>
<accession>A0A835RSD9</accession>
<dbReference type="AlphaFoldDB" id="A0A835RSD9"/>
<comment type="caution">
    <text evidence="3">The sequence shown here is derived from an EMBL/GenBank/DDBJ whole genome shotgun (WGS) entry which is preliminary data.</text>
</comment>